<evidence type="ECO:0000313" key="10">
    <source>
        <dbReference type="EMBL" id="OGK19387.1"/>
    </source>
</evidence>
<comment type="caution">
    <text evidence="10">The sequence shown here is derived from an EMBL/GenBank/DDBJ whole genome shotgun (WGS) entry which is preliminary data.</text>
</comment>
<dbReference type="InterPro" id="IPR039356">
    <property type="entry name" value="YfbR/HDDC2"/>
</dbReference>
<dbReference type="SMART" id="SM00471">
    <property type="entry name" value="HDc"/>
    <property type="match status" value="1"/>
</dbReference>
<organism evidence="10 11">
    <name type="scientific">Candidatus Roizmanbacteria bacterium RIFCSPHIGHO2_01_FULL_39_24</name>
    <dbReference type="NCBI Taxonomy" id="1802032"/>
    <lineage>
        <taxon>Bacteria</taxon>
        <taxon>Candidatus Roizmaniibacteriota</taxon>
    </lineage>
</organism>
<evidence type="ECO:0000256" key="4">
    <source>
        <dbReference type="ARBA" id="ARBA00011738"/>
    </source>
</evidence>
<feature type="region of interest" description="Disordered" evidence="8">
    <location>
        <begin position="184"/>
        <end position="209"/>
    </location>
</feature>
<dbReference type="GO" id="GO:0005737">
    <property type="term" value="C:cytoplasm"/>
    <property type="evidence" value="ECO:0007669"/>
    <property type="project" value="TreeGrafter"/>
</dbReference>
<evidence type="ECO:0000313" key="11">
    <source>
        <dbReference type="Proteomes" id="UP000176850"/>
    </source>
</evidence>
<dbReference type="SUPFAM" id="SSF109604">
    <property type="entry name" value="HD-domain/PDEase-like"/>
    <property type="match status" value="1"/>
</dbReference>
<feature type="domain" description="HD/PDEase" evidence="9">
    <location>
        <begin position="39"/>
        <end position="151"/>
    </location>
</feature>
<evidence type="ECO:0000256" key="6">
    <source>
        <dbReference type="ARBA" id="ARBA00022723"/>
    </source>
</evidence>
<accession>A0A1F7GKG4</accession>
<dbReference type="InterPro" id="IPR006674">
    <property type="entry name" value="HD_domain"/>
</dbReference>
<dbReference type="PANTHER" id="PTHR11845">
    <property type="entry name" value="5'-DEOXYNUCLEOTIDASE HDDC2"/>
    <property type="match status" value="1"/>
</dbReference>
<dbReference type="Gene3D" id="1.10.3210.10">
    <property type="entry name" value="Hypothetical protein af1432"/>
    <property type="match status" value="1"/>
</dbReference>
<comment type="cofactor">
    <cofactor evidence="2">
        <name>Mn(2+)</name>
        <dbReference type="ChEBI" id="CHEBI:29035"/>
    </cofactor>
</comment>
<dbReference type="EC" id="3.1.3.89" evidence="5"/>
<dbReference type="PANTHER" id="PTHR11845:SF13">
    <property type="entry name" value="5'-DEOXYNUCLEOTIDASE HDDC2"/>
    <property type="match status" value="1"/>
</dbReference>
<gene>
    <name evidence="10" type="ORF">A2799_02615</name>
</gene>
<dbReference type="AlphaFoldDB" id="A0A1F7GKG4"/>
<dbReference type="Proteomes" id="UP000176850">
    <property type="component" value="Unassembled WGS sequence"/>
</dbReference>
<dbReference type="InterPro" id="IPR003607">
    <property type="entry name" value="HD/PDEase_dom"/>
</dbReference>
<name>A0A1F7GKG4_9BACT</name>
<evidence type="ECO:0000256" key="5">
    <source>
        <dbReference type="ARBA" id="ARBA00012964"/>
    </source>
</evidence>
<dbReference type="CDD" id="cd00077">
    <property type="entry name" value="HDc"/>
    <property type="match status" value="1"/>
</dbReference>
<comment type="catalytic activity">
    <reaction evidence="1">
        <text>a 2'-deoxyribonucleoside 5'-phosphate + H2O = a 2'-deoxyribonucleoside + phosphate</text>
        <dbReference type="Rhea" id="RHEA:36167"/>
        <dbReference type="ChEBI" id="CHEBI:15377"/>
        <dbReference type="ChEBI" id="CHEBI:18274"/>
        <dbReference type="ChEBI" id="CHEBI:43474"/>
        <dbReference type="ChEBI" id="CHEBI:65317"/>
        <dbReference type="EC" id="3.1.3.89"/>
    </reaction>
</comment>
<dbReference type="Pfam" id="PF13023">
    <property type="entry name" value="HD_3"/>
    <property type="match status" value="1"/>
</dbReference>
<comment type="cofactor">
    <cofactor evidence="3">
        <name>Co(2+)</name>
        <dbReference type="ChEBI" id="CHEBI:48828"/>
    </cofactor>
</comment>
<dbReference type="EMBL" id="MFZH01000012">
    <property type="protein sequence ID" value="OGK19387.1"/>
    <property type="molecule type" value="Genomic_DNA"/>
</dbReference>
<evidence type="ECO:0000256" key="7">
    <source>
        <dbReference type="ARBA" id="ARBA00022801"/>
    </source>
</evidence>
<reference evidence="10 11" key="1">
    <citation type="journal article" date="2016" name="Nat. Commun.">
        <title>Thousands of microbial genomes shed light on interconnected biogeochemical processes in an aquifer system.</title>
        <authorList>
            <person name="Anantharaman K."/>
            <person name="Brown C.T."/>
            <person name="Hug L.A."/>
            <person name="Sharon I."/>
            <person name="Castelle C.J."/>
            <person name="Probst A.J."/>
            <person name="Thomas B.C."/>
            <person name="Singh A."/>
            <person name="Wilkins M.J."/>
            <person name="Karaoz U."/>
            <person name="Brodie E.L."/>
            <person name="Williams K.H."/>
            <person name="Hubbard S.S."/>
            <person name="Banfield J.F."/>
        </authorList>
    </citation>
    <scope>NUCLEOTIDE SEQUENCE [LARGE SCALE GENOMIC DNA]</scope>
</reference>
<evidence type="ECO:0000256" key="2">
    <source>
        <dbReference type="ARBA" id="ARBA00001936"/>
    </source>
</evidence>
<protein>
    <recommendedName>
        <fullName evidence="5">5'-deoxynucleotidase</fullName>
        <ecNumber evidence="5">3.1.3.89</ecNumber>
    </recommendedName>
</protein>
<sequence>MKKGKSPSKGFAKRDLEFLYEIGTLRYVARTWKRFLNPDFENLAEHHFRIVWIALLIAQYEKNVNTEKLMKMALAHDIVESRVGDVDYLSRQYVIRNDKLGIADMLGGTAIEKEFLALFAEYEERKSIESKILKDADNLTIDFEIREQEFKGLRFSDNWKEIRTRVAKEFLFTQTAKNLWKSLQKSNPHDWHKNSRNRFTSGDWKKKTP</sequence>
<comment type="subunit">
    <text evidence="4">Homodimer.</text>
</comment>
<dbReference type="GO" id="GO:0002953">
    <property type="term" value="F:5'-deoxynucleotidase activity"/>
    <property type="evidence" value="ECO:0007669"/>
    <property type="project" value="UniProtKB-EC"/>
</dbReference>
<evidence type="ECO:0000256" key="3">
    <source>
        <dbReference type="ARBA" id="ARBA00001941"/>
    </source>
</evidence>
<keyword evidence="6" id="KW-0479">Metal-binding</keyword>
<keyword evidence="7" id="KW-0378">Hydrolase</keyword>
<evidence type="ECO:0000256" key="8">
    <source>
        <dbReference type="SAM" id="MobiDB-lite"/>
    </source>
</evidence>
<proteinExistence type="predicted"/>
<evidence type="ECO:0000256" key="1">
    <source>
        <dbReference type="ARBA" id="ARBA00001638"/>
    </source>
</evidence>
<dbReference type="GO" id="GO:0046872">
    <property type="term" value="F:metal ion binding"/>
    <property type="evidence" value="ECO:0007669"/>
    <property type="project" value="UniProtKB-KW"/>
</dbReference>
<evidence type="ECO:0000259" key="9">
    <source>
        <dbReference type="SMART" id="SM00471"/>
    </source>
</evidence>